<reference evidence="1" key="2">
    <citation type="submission" date="2025-09" db="UniProtKB">
        <authorList>
            <consortium name="EnsemblPlants"/>
        </authorList>
    </citation>
    <scope>IDENTIFICATION</scope>
</reference>
<organism evidence="1 2">
    <name type="scientific">Avena sativa</name>
    <name type="common">Oat</name>
    <dbReference type="NCBI Taxonomy" id="4498"/>
    <lineage>
        <taxon>Eukaryota</taxon>
        <taxon>Viridiplantae</taxon>
        <taxon>Streptophyta</taxon>
        <taxon>Embryophyta</taxon>
        <taxon>Tracheophyta</taxon>
        <taxon>Spermatophyta</taxon>
        <taxon>Magnoliopsida</taxon>
        <taxon>Liliopsida</taxon>
        <taxon>Poales</taxon>
        <taxon>Poaceae</taxon>
        <taxon>BOP clade</taxon>
        <taxon>Pooideae</taxon>
        <taxon>Poodae</taxon>
        <taxon>Poeae</taxon>
        <taxon>Poeae Chloroplast Group 1 (Aveneae type)</taxon>
        <taxon>Aveninae</taxon>
        <taxon>Avena</taxon>
    </lineage>
</organism>
<accession>A0ACD5VMJ4</accession>
<evidence type="ECO:0000313" key="2">
    <source>
        <dbReference type="Proteomes" id="UP001732700"/>
    </source>
</evidence>
<protein>
    <submittedName>
        <fullName evidence="1">Uncharacterized protein</fullName>
    </submittedName>
</protein>
<dbReference type="EnsemblPlants" id="AVESA.00010b.r2.3CG0483350.1">
    <property type="protein sequence ID" value="AVESA.00010b.r2.3CG0483350.1.CDS"/>
    <property type="gene ID" value="AVESA.00010b.r2.3CG0483350"/>
</dbReference>
<sequence length="134" mass="15067">MAREGETVVAGSIGGKSLDAQERLAQGRSHGGQTRKEQLREDGYRKMGHKGGETRKEQLEEEGYREMGHKGGETRSQGAALGEEGYRKMGQKRRGDPQEADRGGRVQRDGAQGRSEHQRGFRRQVRCQGEHRHR</sequence>
<proteinExistence type="predicted"/>
<name>A0ACD5VMJ4_AVESA</name>
<keyword evidence="2" id="KW-1185">Reference proteome</keyword>
<reference evidence="1" key="1">
    <citation type="submission" date="2021-05" db="EMBL/GenBank/DDBJ databases">
        <authorList>
            <person name="Scholz U."/>
            <person name="Mascher M."/>
            <person name="Fiebig A."/>
        </authorList>
    </citation>
    <scope>NUCLEOTIDE SEQUENCE [LARGE SCALE GENOMIC DNA]</scope>
</reference>
<evidence type="ECO:0000313" key="1">
    <source>
        <dbReference type="EnsemblPlants" id="AVESA.00010b.r2.3CG0483350.1.CDS"/>
    </source>
</evidence>
<dbReference type="Proteomes" id="UP001732700">
    <property type="component" value="Chromosome 3C"/>
</dbReference>